<dbReference type="InterPro" id="IPR045384">
    <property type="entry name" value="DUF6527"/>
</dbReference>
<evidence type="ECO:0000313" key="2">
    <source>
        <dbReference type="Proteomes" id="UP000051936"/>
    </source>
</evidence>
<reference evidence="1 2" key="1">
    <citation type="submission" date="2015-09" db="EMBL/GenBank/DDBJ databases">
        <title>Draft Genome Sequence of Bradyrhizobium manausense Strain BR 3351T, a Novel Symbiotic Nitrogen-Fixing Alphaproteobacterium Isolated from Brazilian Amazon Rain Forest.</title>
        <authorList>
            <person name="De Araujo J.L."/>
            <person name="Zilli J.E."/>
        </authorList>
    </citation>
    <scope>NUCLEOTIDE SEQUENCE [LARGE SCALE GENOMIC DNA]</scope>
    <source>
        <strain evidence="1 2">BR3351</strain>
    </source>
</reference>
<gene>
    <name evidence="1" type="ORF">AOQ71_09185</name>
</gene>
<protein>
    <submittedName>
        <fullName evidence="1">Uncharacterized protein</fullName>
    </submittedName>
</protein>
<dbReference type="AlphaFoldDB" id="A0A0R3E6Q5"/>
<keyword evidence="2" id="KW-1185">Reference proteome</keyword>
<dbReference type="Pfam" id="PF20137">
    <property type="entry name" value="BubE"/>
    <property type="match status" value="1"/>
</dbReference>
<accession>A0A0R3E6Q5</accession>
<dbReference type="Proteomes" id="UP000051936">
    <property type="component" value="Unassembled WGS sequence"/>
</dbReference>
<proteinExistence type="predicted"/>
<comment type="caution">
    <text evidence="1">The sequence shown here is derived from an EMBL/GenBank/DDBJ whole genome shotgun (WGS) entry which is preliminary data.</text>
</comment>
<dbReference type="STRING" id="989370.AOQ71_09185"/>
<sequence length="142" mass="16339">MNKIDSIRPEFVDRLPRILENGVVYISQKYATAAHNCCCGCGTKIVTPLKPGRWRLETQGESISIYPSIGNWSAGCQSHYWIRGNRIDWALGFTPAQIAANRTSDQRVRQQAHADRYRSERGFWGRRWDAIKGLWRALTSWL</sequence>
<dbReference type="RefSeq" id="WP_083514073.1">
    <property type="nucleotide sequence ID" value="NZ_LJYG01000042.1"/>
</dbReference>
<evidence type="ECO:0000313" key="1">
    <source>
        <dbReference type="EMBL" id="KRQ15548.1"/>
    </source>
</evidence>
<name>A0A0R3E6Q5_9BRAD</name>
<organism evidence="1 2">
    <name type="scientific">Bradyrhizobium manausense</name>
    <dbReference type="NCBI Taxonomy" id="989370"/>
    <lineage>
        <taxon>Bacteria</taxon>
        <taxon>Pseudomonadati</taxon>
        <taxon>Pseudomonadota</taxon>
        <taxon>Alphaproteobacteria</taxon>
        <taxon>Hyphomicrobiales</taxon>
        <taxon>Nitrobacteraceae</taxon>
        <taxon>Bradyrhizobium</taxon>
    </lineage>
</organism>
<dbReference type="EMBL" id="LJYG01000042">
    <property type="protein sequence ID" value="KRQ15548.1"/>
    <property type="molecule type" value="Genomic_DNA"/>
</dbReference>